<name>A0ABQ9FMT4_TEGGR</name>
<evidence type="ECO:0000313" key="2">
    <source>
        <dbReference type="EMBL" id="KAJ8318599.1"/>
    </source>
</evidence>
<organism evidence="2 3">
    <name type="scientific">Tegillarca granosa</name>
    <name type="common">Malaysian cockle</name>
    <name type="synonym">Anadara granosa</name>
    <dbReference type="NCBI Taxonomy" id="220873"/>
    <lineage>
        <taxon>Eukaryota</taxon>
        <taxon>Metazoa</taxon>
        <taxon>Spiralia</taxon>
        <taxon>Lophotrochozoa</taxon>
        <taxon>Mollusca</taxon>
        <taxon>Bivalvia</taxon>
        <taxon>Autobranchia</taxon>
        <taxon>Pteriomorphia</taxon>
        <taxon>Arcoida</taxon>
        <taxon>Arcoidea</taxon>
        <taxon>Arcidae</taxon>
        <taxon>Tegillarca</taxon>
    </lineage>
</organism>
<reference evidence="2 3" key="1">
    <citation type="submission" date="2022-12" db="EMBL/GenBank/DDBJ databases">
        <title>Chromosome-level genome of Tegillarca granosa.</title>
        <authorList>
            <person name="Kim J."/>
        </authorList>
    </citation>
    <scope>NUCLEOTIDE SEQUENCE [LARGE SCALE GENOMIC DNA]</scope>
    <source>
        <strain evidence="2">Teg-2019</strain>
        <tissue evidence="2">Adductor muscle</tissue>
    </source>
</reference>
<protein>
    <submittedName>
        <fullName evidence="2">Uncharacterized protein</fullName>
    </submittedName>
</protein>
<accession>A0ABQ9FMT4</accession>
<feature type="compositionally biased region" description="Acidic residues" evidence="1">
    <location>
        <begin position="58"/>
        <end position="68"/>
    </location>
</feature>
<evidence type="ECO:0000313" key="3">
    <source>
        <dbReference type="Proteomes" id="UP001217089"/>
    </source>
</evidence>
<sequence>MALSQASTTSSVCMIPPDLVEDQDAEFYSEIVEVNDLYFGNFDVEDTEVKSDHNHDTDDNDSESDSDCDNANISHNLDNDGDLKEADKSEYDLLSQFKKQTCGCNRLYGSPCSANVDWESVIEYRRHCQEMTNDELNVAIKFQLFHHRRNDSVTDKKKHKSKERERSRQEYFFSGKRVCRVTFAFAHGVNRKKVDAIAHSLDNEGLGARSHGNKGRLPKHALTLNDVQIIKQFVISYGNKFGLPLPGRLPNYREHKTVLLPSDKTKYDVYSDYVSAAEEVGLRKISLSEFKKIWLEQCPHIMIMRPTTDLCHKCQSYVTCIKNSGSLSEDEKCELLNEYVSHLEKCKIQREEYRTQCDEAKINFSQLPDDKKIRGQAECSNQTRMHYSFDYAQQVHYPHYAQQVGPLFFKTPRKCQCFGVCAEGSGSQIFYLVDEAEYTGKGANTVASMLHHHFFNRGYGEKDVNLHMDNCSGQNKNNTVIGVSRHNPGIVFVKEYANSPEVEINVLRNQNCRFPHLDPELPAVIPPKGLDPARQWYLYEEVAPYCNNKDSCKKPDVTKPILKAEQSEEYDKKRKCSHCKSCGSQNVVFMVGDGILQICNTPAQFLNHEQAKMEIIRSGNELDLVVQRNAVDLGQCQVDGPTPKSQVSEEPSMYKGYTNPNVQSRSFKILQESLNYSEAPAE</sequence>
<dbReference type="Proteomes" id="UP001217089">
    <property type="component" value="Unassembled WGS sequence"/>
</dbReference>
<feature type="region of interest" description="Disordered" evidence="1">
    <location>
        <begin position="637"/>
        <end position="659"/>
    </location>
</feature>
<dbReference type="PANTHER" id="PTHR34415">
    <property type="entry name" value="INTEGRASE CATALYTIC DOMAIN-CONTAINING PROTEIN"/>
    <property type="match status" value="1"/>
</dbReference>
<gene>
    <name evidence="2" type="ORF">KUTeg_003690</name>
</gene>
<evidence type="ECO:0000256" key="1">
    <source>
        <dbReference type="SAM" id="MobiDB-lite"/>
    </source>
</evidence>
<feature type="region of interest" description="Disordered" evidence="1">
    <location>
        <begin position="49"/>
        <end position="83"/>
    </location>
</feature>
<proteinExistence type="predicted"/>
<dbReference type="PANTHER" id="PTHR34415:SF1">
    <property type="entry name" value="INTEGRASE CATALYTIC DOMAIN-CONTAINING PROTEIN"/>
    <property type="match status" value="1"/>
</dbReference>
<comment type="caution">
    <text evidence="2">The sequence shown here is derived from an EMBL/GenBank/DDBJ whole genome shotgun (WGS) entry which is preliminary data.</text>
</comment>
<dbReference type="EMBL" id="JARBDR010000214">
    <property type="protein sequence ID" value="KAJ8318599.1"/>
    <property type="molecule type" value="Genomic_DNA"/>
</dbReference>
<keyword evidence="3" id="KW-1185">Reference proteome</keyword>